<dbReference type="GO" id="GO:0003677">
    <property type="term" value="F:DNA binding"/>
    <property type="evidence" value="ECO:0007669"/>
    <property type="project" value="InterPro"/>
</dbReference>
<dbReference type="InterPro" id="IPR007459">
    <property type="entry name" value="DNA_pol3_chi"/>
</dbReference>
<dbReference type="Gene3D" id="3.40.50.10110">
    <property type="entry name" value="DNA polymerase III subunit chi"/>
    <property type="match status" value="1"/>
</dbReference>
<dbReference type="SUPFAM" id="SSF102400">
    <property type="entry name" value="DNA polymerase III chi subunit"/>
    <property type="match status" value="1"/>
</dbReference>
<sequence length="146" mass="16475">MAEVAFHFNVPDKLAYACRLVRKVDRHELRVVVTGDDDQLQALDRMLWELEPTDFVGHCMADAEPAALAASRVVLAPDPATCVHRDVLVNLGWELPPLHAAFQRVIEVVSQDDEADRRHARQRWKQYAAGGHAIVRFDLAAMPETR</sequence>
<dbReference type="Pfam" id="PF04364">
    <property type="entry name" value="DNA_pol3_chi"/>
    <property type="match status" value="1"/>
</dbReference>
<dbReference type="AlphaFoldDB" id="A0A1G9PC34"/>
<organism evidence="1 2">
    <name type="scientific">Oryzisolibacter propanilivorax</name>
    <dbReference type="NCBI Taxonomy" id="1527607"/>
    <lineage>
        <taxon>Bacteria</taxon>
        <taxon>Pseudomonadati</taxon>
        <taxon>Pseudomonadota</taxon>
        <taxon>Betaproteobacteria</taxon>
        <taxon>Burkholderiales</taxon>
        <taxon>Comamonadaceae</taxon>
        <taxon>Oryzisolibacter</taxon>
    </lineage>
</organism>
<dbReference type="InterPro" id="IPR036768">
    <property type="entry name" value="PolIII_chi_sf"/>
</dbReference>
<name>A0A1G9PC34_9BURK</name>
<dbReference type="EMBL" id="FNHP01000001">
    <property type="protein sequence ID" value="SDL96432.1"/>
    <property type="molecule type" value="Genomic_DNA"/>
</dbReference>
<accession>A0A1G9PC34</accession>
<reference evidence="2" key="1">
    <citation type="submission" date="2016-10" db="EMBL/GenBank/DDBJ databases">
        <authorList>
            <person name="Varghese N."/>
            <person name="Submissions S."/>
        </authorList>
    </citation>
    <scope>NUCLEOTIDE SEQUENCE [LARGE SCALE GENOMIC DNA]</scope>
    <source>
        <strain evidence="2">EPL6</strain>
    </source>
</reference>
<dbReference type="GO" id="GO:0006260">
    <property type="term" value="P:DNA replication"/>
    <property type="evidence" value="ECO:0007669"/>
    <property type="project" value="InterPro"/>
</dbReference>
<dbReference type="GO" id="GO:0032298">
    <property type="term" value="P:positive regulation of DNA-templated DNA replication initiation"/>
    <property type="evidence" value="ECO:0007669"/>
    <property type="project" value="TreeGrafter"/>
</dbReference>
<evidence type="ECO:0000313" key="1">
    <source>
        <dbReference type="EMBL" id="SDL96432.1"/>
    </source>
</evidence>
<evidence type="ECO:0000313" key="2">
    <source>
        <dbReference type="Proteomes" id="UP000198552"/>
    </source>
</evidence>
<keyword evidence="2" id="KW-1185">Reference proteome</keyword>
<dbReference type="STRING" id="1527607.SAMN05428957_101323"/>
<dbReference type="RefSeq" id="WP_091565864.1">
    <property type="nucleotide sequence ID" value="NZ_FNHP01000001.1"/>
</dbReference>
<protein>
    <submittedName>
        <fullName evidence="1">DNA polymerase III, chi subunit</fullName>
    </submittedName>
</protein>
<dbReference type="PANTHER" id="PTHR38767:SF1">
    <property type="entry name" value="DNA POLYMERASE III SUBUNIT CHI"/>
    <property type="match status" value="1"/>
</dbReference>
<dbReference type="PANTHER" id="PTHR38767">
    <property type="entry name" value="DNA POLYMERASE III SUBUNIT CHI"/>
    <property type="match status" value="1"/>
</dbReference>
<dbReference type="GO" id="GO:0003887">
    <property type="term" value="F:DNA-directed DNA polymerase activity"/>
    <property type="evidence" value="ECO:0007669"/>
    <property type="project" value="InterPro"/>
</dbReference>
<proteinExistence type="predicted"/>
<dbReference type="Proteomes" id="UP000198552">
    <property type="component" value="Unassembled WGS sequence"/>
</dbReference>
<dbReference type="OrthoDB" id="5297568at2"/>
<gene>
    <name evidence="1" type="ORF">SAMN05428957_101323</name>
</gene>